<dbReference type="SUPFAM" id="SSF53098">
    <property type="entry name" value="Ribonuclease H-like"/>
    <property type="match status" value="1"/>
</dbReference>
<dbReference type="Pfam" id="PF18305">
    <property type="entry name" value="DNA_pol_A_exoN"/>
    <property type="match status" value="1"/>
</dbReference>
<feature type="compositionally biased region" description="Acidic residues" evidence="1">
    <location>
        <begin position="461"/>
        <end position="474"/>
    </location>
</feature>
<reference evidence="4" key="1">
    <citation type="submission" date="2023-12" db="EMBL/GenBank/DDBJ databases">
        <title>Novel species in genus Nocardioides.</title>
        <authorList>
            <person name="Zhou H."/>
        </authorList>
    </citation>
    <scope>NUCLEOTIDE SEQUENCE [LARGE SCALE GENOMIC DNA]</scope>
    <source>
        <strain evidence="4">HM61</strain>
    </source>
</reference>
<dbReference type="PROSITE" id="PS50967">
    <property type="entry name" value="HRDC"/>
    <property type="match status" value="1"/>
</dbReference>
<feature type="compositionally biased region" description="Basic and acidic residues" evidence="1">
    <location>
        <begin position="430"/>
        <end position="444"/>
    </location>
</feature>
<feature type="compositionally biased region" description="Low complexity" evidence="1">
    <location>
        <begin position="12"/>
        <end position="24"/>
    </location>
</feature>
<dbReference type="SMART" id="SM00474">
    <property type="entry name" value="35EXOc"/>
    <property type="match status" value="1"/>
</dbReference>
<protein>
    <submittedName>
        <fullName evidence="3">Ribonuclease D</fullName>
    </submittedName>
</protein>
<dbReference type="InterPro" id="IPR002121">
    <property type="entry name" value="HRDC_dom"/>
</dbReference>
<accession>A0ABZ0ZVT1</accession>
<dbReference type="RefSeq" id="WP_322937917.1">
    <property type="nucleotide sequence ID" value="NZ_CP141059.1"/>
</dbReference>
<dbReference type="SMART" id="SM00341">
    <property type="entry name" value="HRDC"/>
    <property type="match status" value="1"/>
</dbReference>
<dbReference type="Gene3D" id="3.30.420.10">
    <property type="entry name" value="Ribonuclease H-like superfamily/Ribonuclease H"/>
    <property type="match status" value="1"/>
</dbReference>
<dbReference type="Gene3D" id="1.10.150.80">
    <property type="entry name" value="HRDC domain"/>
    <property type="match status" value="2"/>
</dbReference>
<evidence type="ECO:0000313" key="3">
    <source>
        <dbReference type="EMBL" id="WQQ27368.1"/>
    </source>
</evidence>
<dbReference type="PANTHER" id="PTHR47649:SF1">
    <property type="entry name" value="RIBONUCLEASE D"/>
    <property type="match status" value="1"/>
</dbReference>
<dbReference type="PANTHER" id="PTHR47649">
    <property type="entry name" value="RIBONUCLEASE D"/>
    <property type="match status" value="1"/>
</dbReference>
<sequence length="480" mass="51858">MPDTPHADAPEDTVPAPDPATEPAAEPEVALLTLADGLPPVIDTDEALAEYVVQLAAGTGPVAIDAERASGYRYSNRAYLIQIRREGAGTALIDPIPLSSLAPLQEAIGESEWILHAATQDLPCLAEVGLTPAALFDTELAGRLLNYPRVGLATLVETLIGARMKKEHSAVDWSTRPLPEPWLEYAALDVEVLVELRQVLADQLVEAGKDDWARQEFDNLRSFVPAVRTEAWRRTSGLHRVRGRRSLGAVRALWEARDELARERDVTPGRLIPDSAIVAAATAMPTTRGALMSTQGFHGRGASRFASTWLQAIRSAAEMDEADLPSRTPRGDGPPAPRAWAEKSPVAARRLELARAAVSALAEHHDLPAENLLTPDHLRRVMWEPPSTRDPVELLERLIDQLRALGSRSWQIGLTASALAQAVLEADAWAKDKGSDNAKSDAKSNARTKAKGRADEKAEEPSADGSTDEADESADQQPDA</sequence>
<dbReference type="InterPro" id="IPR010997">
    <property type="entry name" value="HRDC-like_sf"/>
</dbReference>
<name>A0ABZ0ZVT1_9ACTN</name>
<dbReference type="InterPro" id="IPR051086">
    <property type="entry name" value="RNase_D-like"/>
</dbReference>
<feature type="region of interest" description="Disordered" evidence="1">
    <location>
        <begin position="320"/>
        <end position="343"/>
    </location>
</feature>
<proteinExistence type="predicted"/>
<dbReference type="InterPro" id="IPR002562">
    <property type="entry name" value="3'-5'_exonuclease_dom"/>
</dbReference>
<feature type="region of interest" description="Disordered" evidence="1">
    <location>
        <begin position="1"/>
        <end position="24"/>
    </location>
</feature>
<dbReference type="Pfam" id="PF00570">
    <property type="entry name" value="HRDC"/>
    <property type="match status" value="1"/>
</dbReference>
<dbReference type="InterPro" id="IPR044876">
    <property type="entry name" value="HRDC_dom_sf"/>
</dbReference>
<evidence type="ECO:0000259" key="2">
    <source>
        <dbReference type="PROSITE" id="PS50967"/>
    </source>
</evidence>
<evidence type="ECO:0000313" key="4">
    <source>
        <dbReference type="Proteomes" id="UP001327225"/>
    </source>
</evidence>
<dbReference type="Proteomes" id="UP001327225">
    <property type="component" value="Chromosome"/>
</dbReference>
<dbReference type="InterPro" id="IPR041605">
    <property type="entry name" value="Exo_C"/>
</dbReference>
<dbReference type="InterPro" id="IPR036397">
    <property type="entry name" value="RNaseH_sf"/>
</dbReference>
<dbReference type="CDD" id="cd06142">
    <property type="entry name" value="RNaseD_exo"/>
    <property type="match status" value="1"/>
</dbReference>
<feature type="domain" description="HRDC" evidence="2">
    <location>
        <begin position="243"/>
        <end position="323"/>
    </location>
</feature>
<feature type="region of interest" description="Disordered" evidence="1">
    <location>
        <begin position="430"/>
        <end position="480"/>
    </location>
</feature>
<dbReference type="EMBL" id="CP141059">
    <property type="protein sequence ID" value="WQQ27368.1"/>
    <property type="molecule type" value="Genomic_DNA"/>
</dbReference>
<evidence type="ECO:0000256" key="1">
    <source>
        <dbReference type="SAM" id="MobiDB-lite"/>
    </source>
</evidence>
<organism evidence="3 4">
    <name type="scientific">Nocardioides bizhenqiangii</name>
    <dbReference type="NCBI Taxonomy" id="3095076"/>
    <lineage>
        <taxon>Bacteria</taxon>
        <taxon>Bacillati</taxon>
        <taxon>Actinomycetota</taxon>
        <taxon>Actinomycetes</taxon>
        <taxon>Propionibacteriales</taxon>
        <taxon>Nocardioidaceae</taxon>
        <taxon>Nocardioides</taxon>
    </lineage>
</organism>
<keyword evidence="4" id="KW-1185">Reference proteome</keyword>
<dbReference type="SUPFAM" id="SSF47819">
    <property type="entry name" value="HRDC-like"/>
    <property type="match status" value="1"/>
</dbReference>
<dbReference type="InterPro" id="IPR012337">
    <property type="entry name" value="RNaseH-like_sf"/>
</dbReference>
<dbReference type="Pfam" id="PF01612">
    <property type="entry name" value="DNA_pol_A_exo1"/>
    <property type="match status" value="1"/>
</dbReference>
<gene>
    <name evidence="3" type="ORF">SHK19_03865</name>
</gene>